<protein>
    <submittedName>
        <fullName evidence="5">ATP-binding cassette domain-containing protein</fullName>
    </submittedName>
</protein>
<dbReference type="GO" id="GO:0043190">
    <property type="term" value="C:ATP-binding cassette (ABC) transporter complex"/>
    <property type="evidence" value="ECO:0007669"/>
    <property type="project" value="TreeGrafter"/>
</dbReference>
<dbReference type="InterPro" id="IPR027417">
    <property type="entry name" value="P-loop_NTPase"/>
</dbReference>
<evidence type="ECO:0000256" key="1">
    <source>
        <dbReference type="ARBA" id="ARBA00022448"/>
    </source>
</evidence>
<accession>A0A7C2VAN8</accession>
<sequence length="221" mass="24207">MGLVVKAMACSGVAENNVKEGAGLTMGNAQYAISVDNLWLKYREGGWLLKGLSLKVLDGESVLIIGSSGGGKTSLARALTGTAAKLFGAEIKGRIEVCSKDINEMEPIEIQRCVQVVNQDPYTHFLEPIAIDDLMSYAEKLYGGSRAGEIVDYIVKQLKIEDIVQKPITNLSGGQLRRLAIAKALMANPRILVFDEPLMWLDDIEGGRHYQQHYLRAKEAK</sequence>
<proteinExistence type="predicted"/>
<organism evidence="5">
    <name type="scientific">Ignisphaera aggregans</name>
    <dbReference type="NCBI Taxonomy" id="334771"/>
    <lineage>
        <taxon>Archaea</taxon>
        <taxon>Thermoproteota</taxon>
        <taxon>Thermoprotei</taxon>
        <taxon>Desulfurococcales</taxon>
        <taxon>Desulfurococcaceae</taxon>
        <taxon>Ignisphaera</taxon>
    </lineage>
</organism>
<evidence type="ECO:0000259" key="4">
    <source>
        <dbReference type="PROSITE" id="PS50893"/>
    </source>
</evidence>
<dbReference type="PROSITE" id="PS00211">
    <property type="entry name" value="ABC_TRANSPORTER_1"/>
    <property type="match status" value="1"/>
</dbReference>
<dbReference type="AlphaFoldDB" id="A0A7C2VAN8"/>
<dbReference type="Gene3D" id="3.40.50.300">
    <property type="entry name" value="P-loop containing nucleotide triphosphate hydrolases"/>
    <property type="match status" value="1"/>
</dbReference>
<dbReference type="GO" id="GO:0042626">
    <property type="term" value="F:ATPase-coupled transmembrane transporter activity"/>
    <property type="evidence" value="ECO:0007669"/>
    <property type="project" value="TreeGrafter"/>
</dbReference>
<dbReference type="InterPro" id="IPR003439">
    <property type="entry name" value="ABC_transporter-like_ATP-bd"/>
</dbReference>
<dbReference type="InterPro" id="IPR017871">
    <property type="entry name" value="ABC_transporter-like_CS"/>
</dbReference>
<reference evidence="5" key="1">
    <citation type="journal article" date="2020" name="mSystems">
        <title>Genome- and Community-Level Interaction Insights into Carbon Utilization and Element Cycling Functions of Hydrothermarchaeota in Hydrothermal Sediment.</title>
        <authorList>
            <person name="Zhou Z."/>
            <person name="Liu Y."/>
            <person name="Xu W."/>
            <person name="Pan J."/>
            <person name="Luo Z.H."/>
            <person name="Li M."/>
        </authorList>
    </citation>
    <scope>NUCLEOTIDE SEQUENCE [LARGE SCALE GENOMIC DNA]</scope>
    <source>
        <strain evidence="5">SpSt-16</strain>
    </source>
</reference>
<keyword evidence="1" id="KW-0813">Transport</keyword>
<dbReference type="PANTHER" id="PTHR43553">
    <property type="entry name" value="HEAVY METAL TRANSPORTER"/>
    <property type="match status" value="1"/>
</dbReference>
<dbReference type="GO" id="GO:0016887">
    <property type="term" value="F:ATP hydrolysis activity"/>
    <property type="evidence" value="ECO:0007669"/>
    <property type="project" value="InterPro"/>
</dbReference>
<dbReference type="EMBL" id="DSGT01000002">
    <property type="protein sequence ID" value="HEW52654.1"/>
    <property type="molecule type" value="Genomic_DNA"/>
</dbReference>
<feature type="domain" description="ABC transporter" evidence="4">
    <location>
        <begin position="33"/>
        <end position="220"/>
    </location>
</feature>
<dbReference type="InterPro" id="IPR050095">
    <property type="entry name" value="ECF_ABC_transporter_ATP-bd"/>
</dbReference>
<keyword evidence="2" id="KW-0547">Nucleotide-binding</keyword>
<evidence type="ECO:0000313" key="5">
    <source>
        <dbReference type="EMBL" id="HEW52654.1"/>
    </source>
</evidence>
<dbReference type="SUPFAM" id="SSF52540">
    <property type="entry name" value="P-loop containing nucleoside triphosphate hydrolases"/>
    <property type="match status" value="1"/>
</dbReference>
<evidence type="ECO:0000256" key="3">
    <source>
        <dbReference type="ARBA" id="ARBA00022840"/>
    </source>
</evidence>
<dbReference type="PROSITE" id="PS50893">
    <property type="entry name" value="ABC_TRANSPORTER_2"/>
    <property type="match status" value="1"/>
</dbReference>
<gene>
    <name evidence="5" type="ORF">ENO77_00490</name>
</gene>
<dbReference type="GO" id="GO:0005524">
    <property type="term" value="F:ATP binding"/>
    <property type="evidence" value="ECO:0007669"/>
    <property type="project" value="UniProtKB-KW"/>
</dbReference>
<keyword evidence="3 5" id="KW-0067">ATP-binding</keyword>
<comment type="caution">
    <text evidence="5">The sequence shown here is derived from an EMBL/GenBank/DDBJ whole genome shotgun (WGS) entry which is preliminary data.</text>
</comment>
<evidence type="ECO:0000256" key="2">
    <source>
        <dbReference type="ARBA" id="ARBA00022741"/>
    </source>
</evidence>
<dbReference type="Pfam" id="PF00005">
    <property type="entry name" value="ABC_tran"/>
    <property type="match status" value="1"/>
</dbReference>
<name>A0A7C2VAN8_9CREN</name>